<dbReference type="PANTHER" id="PTHR11409:SF39">
    <property type="entry name" value="ADENOSINE DEAMINASE 2"/>
    <property type="match status" value="1"/>
</dbReference>
<evidence type="ECO:0000256" key="7">
    <source>
        <dbReference type="ARBA" id="ARBA00022723"/>
    </source>
</evidence>
<reference evidence="12" key="1">
    <citation type="submission" date="2020-11" db="EMBL/GenBank/DDBJ databases">
        <authorList>
            <person name="Tran Van P."/>
        </authorList>
    </citation>
    <scope>NUCLEOTIDE SEQUENCE</scope>
</reference>
<dbReference type="InterPro" id="IPR001365">
    <property type="entry name" value="A_deaminase_dom"/>
</dbReference>
<dbReference type="GO" id="GO:0005615">
    <property type="term" value="C:extracellular space"/>
    <property type="evidence" value="ECO:0007669"/>
    <property type="project" value="InterPro"/>
</dbReference>
<dbReference type="InterPro" id="IPR006331">
    <property type="entry name" value="ADGF"/>
</dbReference>
<accession>A0A7R9HLC8</accession>
<comment type="subcellular location">
    <subcellularLocation>
        <location evidence="2">Secreted</location>
    </subcellularLocation>
</comment>
<keyword evidence="6" id="KW-0964">Secreted</keyword>
<organism evidence="12">
    <name type="scientific">Timema monikensis</name>
    <dbReference type="NCBI Taxonomy" id="170555"/>
    <lineage>
        <taxon>Eukaryota</taxon>
        <taxon>Metazoa</taxon>
        <taxon>Ecdysozoa</taxon>
        <taxon>Arthropoda</taxon>
        <taxon>Hexapoda</taxon>
        <taxon>Insecta</taxon>
        <taxon>Pterygota</taxon>
        <taxon>Neoptera</taxon>
        <taxon>Polyneoptera</taxon>
        <taxon>Phasmatodea</taxon>
        <taxon>Timematodea</taxon>
        <taxon>Timematoidea</taxon>
        <taxon>Timematidae</taxon>
        <taxon>Timema</taxon>
    </lineage>
</organism>
<dbReference type="EC" id="3.5.4.4" evidence="4"/>
<evidence type="ECO:0000256" key="1">
    <source>
        <dbReference type="ARBA" id="ARBA00001947"/>
    </source>
</evidence>
<dbReference type="EMBL" id="OB792788">
    <property type="protein sequence ID" value="CAD7424427.1"/>
    <property type="molecule type" value="Genomic_DNA"/>
</dbReference>
<dbReference type="Pfam" id="PF00962">
    <property type="entry name" value="A_deaminase"/>
    <property type="match status" value="2"/>
</dbReference>
<comment type="catalytic activity">
    <reaction evidence="10">
        <text>adenosine + H2O + H(+) = inosine + NH4(+)</text>
        <dbReference type="Rhea" id="RHEA:24408"/>
        <dbReference type="ChEBI" id="CHEBI:15377"/>
        <dbReference type="ChEBI" id="CHEBI:15378"/>
        <dbReference type="ChEBI" id="CHEBI:16335"/>
        <dbReference type="ChEBI" id="CHEBI:17596"/>
        <dbReference type="ChEBI" id="CHEBI:28938"/>
        <dbReference type="EC" id="3.5.4.4"/>
    </reaction>
</comment>
<dbReference type="PANTHER" id="PTHR11409">
    <property type="entry name" value="ADENOSINE DEAMINASE"/>
    <property type="match status" value="1"/>
</dbReference>
<dbReference type="GO" id="GO:0004000">
    <property type="term" value="F:adenosine deaminase activity"/>
    <property type="evidence" value="ECO:0007669"/>
    <property type="project" value="InterPro"/>
</dbReference>
<evidence type="ECO:0000256" key="3">
    <source>
        <dbReference type="ARBA" id="ARBA00006083"/>
    </source>
</evidence>
<evidence type="ECO:0000256" key="10">
    <source>
        <dbReference type="ARBA" id="ARBA00047764"/>
    </source>
</evidence>
<keyword evidence="8" id="KW-0732">Signal</keyword>
<evidence type="ECO:0000256" key="2">
    <source>
        <dbReference type="ARBA" id="ARBA00004613"/>
    </source>
</evidence>
<dbReference type="Gene3D" id="3.20.20.140">
    <property type="entry name" value="Metal-dependent hydrolases"/>
    <property type="match status" value="2"/>
</dbReference>
<dbReference type="GO" id="GO:0046103">
    <property type="term" value="P:inosine biosynthetic process"/>
    <property type="evidence" value="ECO:0007669"/>
    <property type="project" value="TreeGrafter"/>
</dbReference>
<proteinExistence type="inferred from homology"/>
<dbReference type="InterPro" id="IPR032466">
    <property type="entry name" value="Metal_Hydrolase"/>
</dbReference>
<dbReference type="AlphaFoldDB" id="A0A7R9HLC8"/>
<dbReference type="NCBIfam" id="TIGR01431">
    <property type="entry name" value="adm_rel"/>
    <property type="match status" value="2"/>
</dbReference>
<evidence type="ECO:0000256" key="8">
    <source>
        <dbReference type="ARBA" id="ARBA00022729"/>
    </source>
</evidence>
<evidence type="ECO:0000256" key="6">
    <source>
        <dbReference type="ARBA" id="ARBA00022525"/>
    </source>
</evidence>
<dbReference type="FunFam" id="3.20.20.140:FF:000017">
    <property type="entry name" value="Adenosine deaminase 2"/>
    <property type="match status" value="2"/>
</dbReference>
<dbReference type="InterPro" id="IPR006330">
    <property type="entry name" value="Ado/ade_deaminase"/>
</dbReference>
<feature type="domain" description="Adenosine deaminase" evidence="11">
    <location>
        <begin position="486"/>
        <end position="765"/>
    </location>
</feature>
<keyword evidence="7" id="KW-0479">Metal-binding</keyword>
<feature type="domain" description="Adenosine deaminase" evidence="11">
    <location>
        <begin position="126"/>
        <end position="375"/>
    </location>
</feature>
<evidence type="ECO:0000256" key="9">
    <source>
        <dbReference type="ARBA" id="ARBA00022801"/>
    </source>
</evidence>
<evidence type="ECO:0000256" key="5">
    <source>
        <dbReference type="ARBA" id="ARBA00018099"/>
    </source>
</evidence>
<name>A0A7R9HLC8_9NEOP</name>
<gene>
    <name evidence="12" type="ORF">TMSB3V08_LOCUS1377</name>
</gene>
<comment type="cofactor">
    <cofactor evidence="1">
        <name>Zn(2+)</name>
        <dbReference type="ChEBI" id="CHEBI:29105"/>
    </cofactor>
</comment>
<dbReference type="GO" id="GO:0006154">
    <property type="term" value="P:adenosine catabolic process"/>
    <property type="evidence" value="ECO:0007669"/>
    <property type="project" value="InterPro"/>
</dbReference>
<keyword evidence="9" id="KW-0378">Hydrolase</keyword>
<evidence type="ECO:0000256" key="4">
    <source>
        <dbReference type="ARBA" id="ARBA00012784"/>
    </source>
</evidence>
<dbReference type="SUPFAM" id="SSF51556">
    <property type="entry name" value="Metallo-dependent hydrolases"/>
    <property type="match status" value="2"/>
</dbReference>
<evidence type="ECO:0000259" key="11">
    <source>
        <dbReference type="Pfam" id="PF00962"/>
    </source>
</evidence>
<dbReference type="GO" id="GO:0046872">
    <property type="term" value="F:metal ion binding"/>
    <property type="evidence" value="ECO:0007669"/>
    <property type="project" value="UniProtKB-KW"/>
</dbReference>
<protein>
    <recommendedName>
        <fullName evidence="5">Adenosine deaminase</fullName>
        <ecNumber evidence="4">3.5.4.4</ecNumber>
    </recommendedName>
</protein>
<comment type="similarity">
    <text evidence="3">Belongs to the metallo-dependent hydrolases superfamily. Adenosine and AMP deaminases family. ADGF subfamily.</text>
</comment>
<evidence type="ECO:0000313" key="12">
    <source>
        <dbReference type="EMBL" id="CAD7424427.1"/>
    </source>
</evidence>
<sequence length="773" mass="88061">MDTAGTFPPSRHFFLARHDIEQSSVFSLIRRMPKGASLHGHTFSLASTNFLINNLTYLPQLYICVDTAGVLNFKFSEKVPDDNCDWVLLEMLRASSGNATFVDEFLRKQITLETDHPTEAYPTITEVWEKFQDIFTTVNGLTRWRVAFEMYYNQVLQEFYEDNVMYLEIRGTIPKIYDLDGTIMPWKDFLTLMNQLNKQFSALHPDFLGTKLIISPSRTINDSVMDADIQRVVEAHKAFPDLVVGFDLVGQEDKGKSLLNFTNKLLHLPPGIDFFFHAGETNWEGVTDMNLVDAVLMNATRIGHGYALNKHPLVLERIKEKDIGIEVNPISNQVLMLVDDMRNHPAATLLADDYPVVISPDDPSFWGAKGLSYDMYEVFMGMAGVEADLNSLLSGGALHLHDTGLVSTDYVMNLTYRSGLFMCTTDPSGLLRLHFFVTPDTSCEWEELSAVRRRSEDVTEFDHRLRKNLTMVVNNPRERYPNINAAWRKFSGLFSVVNGMVTYKPLFEEYYYQTLQEFLNDGVTYIELRGVLPNVYDLDGTIHSGIEVMRIYEEVTRRFQNNNPEFIGAKFIYAPSRRVDNETMDRYLNMTLNLKNTFGSFLAGFDLVGQEDRGRPLKDLAEKLLQFPEDINLFFHAGETNWQGMTDENLIDTLMFNATKRIGHGYALLKHPLALREVKRRGIALEINPISNQVLMLVEDLRNHPAAALLADDYPVVISSDDPSFWGAKGLSYDMYEVFMGMAGVEADLKLLKQLAINSIEAVILTACKYLKF</sequence>